<feature type="transmembrane region" description="Helical" evidence="12">
    <location>
        <begin position="32"/>
        <end position="55"/>
    </location>
</feature>
<keyword evidence="7 12" id="KW-0406">Ion transport</keyword>
<keyword evidence="3" id="KW-0997">Cell inner membrane</keyword>
<evidence type="ECO:0000256" key="5">
    <source>
        <dbReference type="ARBA" id="ARBA00022989"/>
    </source>
</evidence>
<dbReference type="PANTHER" id="PTHR28259:SF1">
    <property type="entry name" value="FLUORIDE EXPORT PROTEIN 1-RELATED"/>
    <property type="match status" value="1"/>
</dbReference>
<evidence type="ECO:0000256" key="12">
    <source>
        <dbReference type="HAMAP-Rule" id="MF_00454"/>
    </source>
</evidence>
<evidence type="ECO:0000256" key="3">
    <source>
        <dbReference type="ARBA" id="ARBA00022519"/>
    </source>
</evidence>
<reference evidence="13 14" key="1">
    <citation type="journal article" date="2018" name="Nat. Biotechnol.">
        <title>A standardized bacterial taxonomy based on genome phylogeny substantially revises the tree of life.</title>
        <authorList>
            <person name="Parks D.H."/>
            <person name="Chuvochina M."/>
            <person name="Waite D.W."/>
            <person name="Rinke C."/>
            <person name="Skarshewski A."/>
            <person name="Chaumeil P.A."/>
            <person name="Hugenholtz P."/>
        </authorList>
    </citation>
    <scope>NUCLEOTIDE SEQUENCE [LARGE SCALE GENOMIC DNA]</scope>
    <source>
        <strain evidence="13">UBA9158</strain>
    </source>
</reference>
<evidence type="ECO:0000313" key="13">
    <source>
        <dbReference type="EMBL" id="HAN27929.1"/>
    </source>
</evidence>
<evidence type="ECO:0000256" key="1">
    <source>
        <dbReference type="ARBA" id="ARBA00004651"/>
    </source>
</evidence>
<evidence type="ECO:0000256" key="8">
    <source>
        <dbReference type="ARBA" id="ARBA00023136"/>
    </source>
</evidence>
<dbReference type="GO" id="GO:0062054">
    <property type="term" value="F:fluoride channel activity"/>
    <property type="evidence" value="ECO:0007669"/>
    <property type="project" value="UniProtKB-UniRule"/>
</dbReference>
<evidence type="ECO:0000256" key="10">
    <source>
        <dbReference type="ARBA" id="ARBA00035120"/>
    </source>
</evidence>
<dbReference type="GO" id="GO:0140114">
    <property type="term" value="P:cellular detoxification of fluoride"/>
    <property type="evidence" value="ECO:0007669"/>
    <property type="project" value="UniProtKB-UniRule"/>
</dbReference>
<evidence type="ECO:0000256" key="9">
    <source>
        <dbReference type="ARBA" id="ARBA00023303"/>
    </source>
</evidence>
<comment type="caution">
    <text evidence="13">The sequence shown here is derived from an EMBL/GenBank/DDBJ whole genome shotgun (WGS) entry which is preliminary data.</text>
</comment>
<feature type="binding site" evidence="12">
    <location>
        <position position="77"/>
    </location>
    <ligand>
        <name>Na(+)</name>
        <dbReference type="ChEBI" id="CHEBI:29101"/>
        <note>structural</note>
    </ligand>
</feature>
<dbReference type="HAMAP" id="MF_00454">
    <property type="entry name" value="FluC"/>
    <property type="match status" value="1"/>
</dbReference>
<dbReference type="NCBIfam" id="TIGR00494">
    <property type="entry name" value="crcB"/>
    <property type="match status" value="1"/>
</dbReference>
<keyword evidence="6 12" id="KW-0915">Sodium</keyword>
<organism evidence="13 14">
    <name type="scientific">Haliea salexigens</name>
    <dbReference type="NCBI Taxonomy" id="287487"/>
    <lineage>
        <taxon>Bacteria</taxon>
        <taxon>Pseudomonadati</taxon>
        <taxon>Pseudomonadota</taxon>
        <taxon>Gammaproteobacteria</taxon>
        <taxon>Cellvibrionales</taxon>
        <taxon>Halieaceae</taxon>
        <taxon>Haliea</taxon>
    </lineage>
</organism>
<keyword evidence="12" id="KW-0813">Transport</keyword>
<proteinExistence type="inferred from homology"/>
<dbReference type="InterPro" id="IPR003691">
    <property type="entry name" value="FluC"/>
</dbReference>
<dbReference type="PANTHER" id="PTHR28259">
    <property type="entry name" value="FLUORIDE EXPORT PROTEIN 1-RELATED"/>
    <property type="match status" value="1"/>
</dbReference>
<evidence type="ECO:0000313" key="14">
    <source>
        <dbReference type="Proteomes" id="UP000259273"/>
    </source>
</evidence>
<comment type="similarity">
    <text evidence="10 12">Belongs to the fluoride channel Fluc/FEX (TC 1.A.43) family.</text>
</comment>
<dbReference type="STRING" id="1121937.GCA_000423125_01508"/>
<keyword evidence="9 12" id="KW-0407">Ion channel</keyword>
<evidence type="ECO:0000256" key="7">
    <source>
        <dbReference type="ARBA" id="ARBA00023065"/>
    </source>
</evidence>
<keyword evidence="5 12" id="KW-1133">Transmembrane helix</keyword>
<comment type="catalytic activity">
    <reaction evidence="11">
        <text>fluoride(in) = fluoride(out)</text>
        <dbReference type="Rhea" id="RHEA:76159"/>
        <dbReference type="ChEBI" id="CHEBI:17051"/>
    </reaction>
    <physiologicalReaction direction="left-to-right" evidence="11">
        <dbReference type="Rhea" id="RHEA:76160"/>
    </physiologicalReaction>
</comment>
<feature type="binding site" evidence="12">
    <location>
        <position position="74"/>
    </location>
    <ligand>
        <name>Na(+)</name>
        <dbReference type="ChEBI" id="CHEBI:29101"/>
        <note>structural</note>
    </ligand>
</feature>
<comment type="activity regulation">
    <text evidence="12">Na(+) is not transported, but it plays an essential structural role and its presence is essential for fluoride channel function.</text>
</comment>
<dbReference type="GO" id="GO:0046872">
    <property type="term" value="F:metal ion binding"/>
    <property type="evidence" value="ECO:0007669"/>
    <property type="project" value="UniProtKB-KW"/>
</dbReference>
<gene>
    <name evidence="12 13" type="primary">crcB</name>
    <name evidence="12" type="synonym">fluC</name>
    <name evidence="13" type="ORF">DCP75_09470</name>
</gene>
<accession>A0A3C1KMJ6</accession>
<feature type="transmembrane region" description="Helical" evidence="12">
    <location>
        <begin position="67"/>
        <end position="90"/>
    </location>
</feature>
<dbReference type="Pfam" id="PF02537">
    <property type="entry name" value="CRCB"/>
    <property type="match status" value="1"/>
</dbReference>
<dbReference type="GO" id="GO:0005886">
    <property type="term" value="C:plasma membrane"/>
    <property type="evidence" value="ECO:0007669"/>
    <property type="project" value="UniProtKB-SubCell"/>
</dbReference>
<evidence type="ECO:0000256" key="6">
    <source>
        <dbReference type="ARBA" id="ARBA00023053"/>
    </source>
</evidence>
<sequence>MKYLVFVALGGAAGSVSRYLLSQWTQAQWQGAFPLATLLVNLLGSCAIGVIFALLERQILHADWRGLLMVGFLGAFTTFSTFSLETFALWESGQAAQAVGYMLASVTLCVVGAGLAITLTRALL</sequence>
<name>A0A3C1KMJ6_9GAMM</name>
<keyword evidence="4 12" id="KW-0812">Transmembrane</keyword>
<dbReference type="EMBL" id="DMND01000130">
    <property type="protein sequence ID" value="HAN27929.1"/>
    <property type="molecule type" value="Genomic_DNA"/>
</dbReference>
<keyword evidence="2 12" id="KW-1003">Cell membrane</keyword>
<feature type="transmembrane region" description="Helical" evidence="12">
    <location>
        <begin position="102"/>
        <end position="123"/>
    </location>
</feature>
<protein>
    <recommendedName>
        <fullName evidence="12">Fluoride-specific ion channel FluC</fullName>
    </recommendedName>
</protein>
<dbReference type="Proteomes" id="UP000259273">
    <property type="component" value="Unassembled WGS sequence"/>
</dbReference>
<comment type="subcellular location">
    <subcellularLocation>
        <location evidence="1 12">Cell membrane</location>
        <topology evidence="1 12">Multi-pass membrane protein</topology>
    </subcellularLocation>
</comment>
<evidence type="ECO:0000256" key="4">
    <source>
        <dbReference type="ARBA" id="ARBA00022692"/>
    </source>
</evidence>
<dbReference type="AlphaFoldDB" id="A0A3C1KMJ6"/>
<evidence type="ECO:0000256" key="11">
    <source>
        <dbReference type="ARBA" id="ARBA00035585"/>
    </source>
</evidence>
<keyword evidence="8 12" id="KW-0472">Membrane</keyword>
<comment type="function">
    <text evidence="12">Fluoride-specific ion channel. Important for reducing fluoride concentration in the cell, thus reducing its toxicity.</text>
</comment>
<evidence type="ECO:0000256" key="2">
    <source>
        <dbReference type="ARBA" id="ARBA00022475"/>
    </source>
</evidence>
<keyword evidence="12" id="KW-0479">Metal-binding</keyword>